<dbReference type="GO" id="GO:0008800">
    <property type="term" value="F:beta-lactamase activity"/>
    <property type="evidence" value="ECO:0007669"/>
    <property type="project" value="UniProtKB-EC"/>
</dbReference>
<evidence type="ECO:0000259" key="2">
    <source>
        <dbReference type="Pfam" id="PF00905"/>
    </source>
</evidence>
<dbReference type="AlphaFoldDB" id="A0A099KMQ6"/>
<dbReference type="Proteomes" id="UP000029868">
    <property type="component" value="Unassembled WGS sequence"/>
</dbReference>
<protein>
    <submittedName>
        <fullName evidence="3">Beta-lactamase</fullName>
        <ecNumber evidence="3">3.5.2.6</ecNumber>
    </submittedName>
</protein>
<accession>A0A099KMQ6</accession>
<dbReference type="Gene3D" id="3.40.710.10">
    <property type="entry name" value="DD-peptidase/beta-lactamase superfamily"/>
    <property type="match status" value="1"/>
</dbReference>
<comment type="caution">
    <text evidence="3">The sequence shown here is derived from an EMBL/GenBank/DDBJ whole genome shotgun (WGS) entry which is preliminary data.</text>
</comment>
<gene>
    <name evidence="3" type="ORF">GAB14E_0607</name>
</gene>
<proteinExistence type="predicted"/>
<evidence type="ECO:0000313" key="3">
    <source>
        <dbReference type="EMBL" id="KGJ90943.1"/>
    </source>
</evidence>
<reference evidence="3 4" key="1">
    <citation type="submission" date="2014-08" db="EMBL/GenBank/DDBJ databases">
        <title>Genomic and Phenotypic Diversity of Colwellia psychrerythraea strains from Disparate Marine Basins.</title>
        <authorList>
            <person name="Techtmann S.M."/>
            <person name="Stelling S.C."/>
            <person name="Utturkar S.M."/>
            <person name="Alshibli N."/>
            <person name="Harris A."/>
            <person name="Brown S.D."/>
            <person name="Hazen T.C."/>
        </authorList>
    </citation>
    <scope>NUCLEOTIDE SEQUENCE [LARGE SCALE GENOMIC DNA]</scope>
    <source>
        <strain evidence="3 4">GAB14E</strain>
    </source>
</reference>
<keyword evidence="3" id="KW-0378">Hydrolase</keyword>
<dbReference type="EC" id="3.5.2.6" evidence="3"/>
<organism evidence="3 4">
    <name type="scientific">Colwellia psychrerythraea</name>
    <name type="common">Vibrio psychroerythus</name>
    <dbReference type="NCBI Taxonomy" id="28229"/>
    <lineage>
        <taxon>Bacteria</taxon>
        <taxon>Pseudomonadati</taxon>
        <taxon>Pseudomonadota</taxon>
        <taxon>Gammaproteobacteria</taxon>
        <taxon>Alteromonadales</taxon>
        <taxon>Colwelliaceae</taxon>
        <taxon>Colwellia</taxon>
    </lineage>
</organism>
<dbReference type="InterPro" id="IPR012338">
    <property type="entry name" value="Beta-lactam/transpept-like"/>
</dbReference>
<keyword evidence="1" id="KW-0732">Signal</keyword>
<dbReference type="Pfam" id="PF00905">
    <property type="entry name" value="Transpeptidase"/>
    <property type="match status" value="1"/>
</dbReference>
<feature type="domain" description="Penicillin-binding protein transpeptidase" evidence="2">
    <location>
        <begin position="53"/>
        <end position="268"/>
    </location>
</feature>
<dbReference type="InterPro" id="IPR001460">
    <property type="entry name" value="PCN-bd_Tpept"/>
</dbReference>
<name>A0A099KMQ6_COLPS</name>
<evidence type="ECO:0000313" key="4">
    <source>
        <dbReference type="Proteomes" id="UP000029868"/>
    </source>
</evidence>
<feature type="signal peptide" evidence="1">
    <location>
        <begin position="1"/>
        <end position="29"/>
    </location>
</feature>
<dbReference type="SUPFAM" id="SSF56601">
    <property type="entry name" value="beta-lactamase/transpeptidase-like"/>
    <property type="match status" value="1"/>
</dbReference>
<dbReference type="NCBIfam" id="NF012161">
    <property type="entry name" value="bla_class_D_main"/>
    <property type="match status" value="1"/>
</dbReference>
<evidence type="ECO:0000256" key="1">
    <source>
        <dbReference type="SAM" id="SignalP"/>
    </source>
</evidence>
<sequence length="278" mass="31717">MKKISIFQSVVITAVMLIGSLVISSAAQAKTFLEGENAHAALGEYFKKYNAKGTIVVLDKRSKENKSYVFNQKRAKQRYSPASTYKIPHSLFALDAGLVKDEFQVFPWDGIKRGYSPHNQDQNLRSAMRNSAVWVYDIFAEQLGEKKAGNYLKKVSYGNADPTTAQGSYWIDGKLAISAHEQIEFLERLYKNELPFKVEHQLLVKDIMVVEAQKKWILRAKTGWQGKHGWWVGWVEWPTGPVFFALNIDTPERMKDVYKRQAIVRDILRSIGALPTNN</sequence>
<dbReference type="EMBL" id="JQEC01000044">
    <property type="protein sequence ID" value="KGJ90943.1"/>
    <property type="molecule type" value="Genomic_DNA"/>
</dbReference>
<dbReference type="PATRIC" id="fig|28229.3.peg.3270"/>
<dbReference type="GO" id="GO:0008658">
    <property type="term" value="F:penicillin binding"/>
    <property type="evidence" value="ECO:0007669"/>
    <property type="project" value="InterPro"/>
</dbReference>
<feature type="chain" id="PRO_5001957428" evidence="1">
    <location>
        <begin position="30"/>
        <end position="278"/>
    </location>
</feature>